<evidence type="ECO:0000313" key="4">
    <source>
        <dbReference type="Proteomes" id="UP000823882"/>
    </source>
</evidence>
<gene>
    <name evidence="3" type="ORF">H9701_09470</name>
</gene>
<feature type="non-terminal residue" evidence="3">
    <location>
        <position position="1"/>
    </location>
</feature>
<keyword evidence="1" id="KW-0677">Repeat</keyword>
<evidence type="ECO:0000313" key="3">
    <source>
        <dbReference type="EMBL" id="HJC41762.1"/>
    </source>
</evidence>
<dbReference type="AlphaFoldDB" id="A0A9D2P0B5"/>
<dbReference type="PROSITE" id="PS51272">
    <property type="entry name" value="SLH"/>
    <property type="match status" value="2"/>
</dbReference>
<reference evidence="3" key="2">
    <citation type="submission" date="2021-04" db="EMBL/GenBank/DDBJ databases">
        <authorList>
            <person name="Gilroy R."/>
        </authorList>
    </citation>
    <scope>NUCLEOTIDE SEQUENCE</scope>
    <source>
        <strain evidence="3">CHK186-1790</strain>
    </source>
</reference>
<dbReference type="Proteomes" id="UP000823882">
    <property type="component" value="Unassembled WGS sequence"/>
</dbReference>
<reference evidence="3" key="1">
    <citation type="journal article" date="2021" name="PeerJ">
        <title>Extensive microbial diversity within the chicken gut microbiome revealed by metagenomics and culture.</title>
        <authorList>
            <person name="Gilroy R."/>
            <person name="Ravi A."/>
            <person name="Getino M."/>
            <person name="Pursley I."/>
            <person name="Horton D.L."/>
            <person name="Alikhan N.F."/>
            <person name="Baker D."/>
            <person name="Gharbi K."/>
            <person name="Hall N."/>
            <person name="Watson M."/>
            <person name="Adriaenssens E.M."/>
            <person name="Foster-Nyarko E."/>
            <person name="Jarju S."/>
            <person name="Secka A."/>
            <person name="Antonio M."/>
            <person name="Oren A."/>
            <person name="Chaudhuri R.R."/>
            <person name="La Ragione R."/>
            <person name="Hildebrand F."/>
            <person name="Pallen M.J."/>
        </authorList>
    </citation>
    <scope>NUCLEOTIDE SEQUENCE</scope>
    <source>
        <strain evidence="3">CHK186-1790</strain>
    </source>
</reference>
<proteinExistence type="predicted"/>
<dbReference type="Pfam" id="PF00395">
    <property type="entry name" value="SLH"/>
    <property type="match status" value="2"/>
</dbReference>
<evidence type="ECO:0000256" key="1">
    <source>
        <dbReference type="ARBA" id="ARBA00022737"/>
    </source>
</evidence>
<protein>
    <submittedName>
        <fullName evidence="3">S-layer homology domain-containing protein</fullName>
    </submittedName>
</protein>
<evidence type="ECO:0000259" key="2">
    <source>
        <dbReference type="PROSITE" id="PS51272"/>
    </source>
</evidence>
<organism evidence="3 4">
    <name type="scientific">Candidatus Intestinimonas pullistercoris</name>
    <dbReference type="NCBI Taxonomy" id="2838623"/>
    <lineage>
        <taxon>Bacteria</taxon>
        <taxon>Bacillati</taxon>
        <taxon>Bacillota</taxon>
        <taxon>Clostridia</taxon>
        <taxon>Eubacteriales</taxon>
        <taxon>Intestinimonas</taxon>
    </lineage>
</organism>
<name>A0A9D2P0B5_9FIRM</name>
<feature type="domain" description="SLH" evidence="2">
    <location>
        <begin position="32"/>
        <end position="95"/>
    </location>
</feature>
<dbReference type="InterPro" id="IPR001119">
    <property type="entry name" value="SLH_dom"/>
</dbReference>
<accession>A0A9D2P0B5</accession>
<dbReference type="EMBL" id="DWWJ01000174">
    <property type="protein sequence ID" value="HJC41762.1"/>
    <property type="molecule type" value="Genomic_DNA"/>
</dbReference>
<feature type="domain" description="SLH" evidence="2">
    <location>
        <begin position="96"/>
        <end position="152"/>
    </location>
</feature>
<comment type="caution">
    <text evidence="3">The sequence shown here is derived from an EMBL/GenBank/DDBJ whole genome shotgun (WGS) entry which is preliminary data.</text>
</comment>
<sequence length="152" mass="15948">IVPDALQSGYTRPATRAEFCALAVELYETVTGTEITQRATFTDTDDLNVQKMAGLGVVNGVGDGTFDPDGTLTREQAATMLVRLAEAMGHPLPEGTATFTDNASIASWAVDAVGRVQAAGLMGGVGDNTFSPQGSYTVEQSILTALRLYDLT</sequence>